<dbReference type="Proteomes" id="UP000277204">
    <property type="component" value="Unassembled WGS sequence"/>
</dbReference>
<reference evidence="2 3" key="1">
    <citation type="submission" date="2018-11" db="EMBL/GenBank/DDBJ databases">
        <authorList>
            <consortium name="Pathogen Informatics"/>
        </authorList>
    </citation>
    <scope>NUCLEOTIDE SEQUENCE [LARGE SCALE GENOMIC DNA]</scope>
    <source>
        <strain evidence="2 3">Zambia</strain>
    </source>
</reference>
<dbReference type="EMBL" id="UZAI01001852">
    <property type="protein sequence ID" value="VDO65866.1"/>
    <property type="molecule type" value="Genomic_DNA"/>
</dbReference>
<evidence type="ECO:0000256" key="1">
    <source>
        <dbReference type="SAM" id="MobiDB-lite"/>
    </source>
</evidence>
<name>A0A3P7WYT2_9TREM</name>
<evidence type="ECO:0000313" key="2">
    <source>
        <dbReference type="EMBL" id="VDO65866.1"/>
    </source>
</evidence>
<accession>A0A3P7WYT2</accession>
<keyword evidence="3" id="KW-1185">Reference proteome</keyword>
<dbReference type="AlphaFoldDB" id="A0A3P7WYT2"/>
<evidence type="ECO:0000313" key="3">
    <source>
        <dbReference type="Proteomes" id="UP000277204"/>
    </source>
</evidence>
<proteinExistence type="predicted"/>
<organism evidence="2 3">
    <name type="scientific">Schistosoma margrebowiei</name>
    <dbReference type="NCBI Taxonomy" id="48269"/>
    <lineage>
        <taxon>Eukaryota</taxon>
        <taxon>Metazoa</taxon>
        <taxon>Spiralia</taxon>
        <taxon>Lophotrochozoa</taxon>
        <taxon>Platyhelminthes</taxon>
        <taxon>Trematoda</taxon>
        <taxon>Digenea</taxon>
        <taxon>Strigeidida</taxon>
        <taxon>Schistosomatoidea</taxon>
        <taxon>Schistosomatidae</taxon>
        <taxon>Schistosoma</taxon>
    </lineage>
</organism>
<gene>
    <name evidence="2" type="ORF">SMRZ_LOCUS5381</name>
</gene>
<protein>
    <submittedName>
        <fullName evidence="2">Uncharacterized protein</fullName>
    </submittedName>
</protein>
<feature type="region of interest" description="Disordered" evidence="1">
    <location>
        <begin position="57"/>
        <end position="77"/>
    </location>
</feature>
<sequence length="77" mass="8174">MSISGRKLVSTVGFFPKRLRLVQDSLSDLTALSPSVRTSDWRFCSVFSGDSGFCTAETDGLSSSSTSSSSAKDNKEG</sequence>